<dbReference type="PANTHER" id="PTHR42990">
    <property type="entry name" value="ATPASE"/>
    <property type="match status" value="1"/>
</dbReference>
<dbReference type="InterPro" id="IPR027417">
    <property type="entry name" value="P-loop_NTPase"/>
</dbReference>
<name>A0A8J2XTM2_9BACT</name>
<dbReference type="AlphaFoldDB" id="A0A8J2XTM2"/>
<organism evidence="2 3">
    <name type="scientific">Puia dinghuensis</name>
    <dbReference type="NCBI Taxonomy" id="1792502"/>
    <lineage>
        <taxon>Bacteria</taxon>
        <taxon>Pseudomonadati</taxon>
        <taxon>Bacteroidota</taxon>
        <taxon>Chitinophagia</taxon>
        <taxon>Chitinophagales</taxon>
        <taxon>Chitinophagaceae</taxon>
        <taxon>Puia</taxon>
    </lineage>
</organism>
<dbReference type="SUPFAM" id="SSF52540">
    <property type="entry name" value="P-loop containing nucleoside triphosphate hydrolases"/>
    <property type="match status" value="1"/>
</dbReference>
<dbReference type="Proteomes" id="UP000607559">
    <property type="component" value="Unassembled WGS sequence"/>
</dbReference>
<dbReference type="PANTHER" id="PTHR42990:SF1">
    <property type="entry name" value="AAA+ ATPASE DOMAIN-CONTAINING PROTEIN"/>
    <property type="match status" value="1"/>
</dbReference>
<evidence type="ECO:0000313" key="3">
    <source>
        <dbReference type="Proteomes" id="UP000607559"/>
    </source>
</evidence>
<dbReference type="InterPro" id="IPR041682">
    <property type="entry name" value="AAA_14"/>
</dbReference>
<dbReference type="InterPro" id="IPR003593">
    <property type="entry name" value="AAA+_ATPase"/>
</dbReference>
<dbReference type="RefSeq" id="WP_188933019.1">
    <property type="nucleotide sequence ID" value="NZ_BMJC01000003.1"/>
</dbReference>
<dbReference type="EMBL" id="BMJC01000003">
    <property type="protein sequence ID" value="GGB04619.1"/>
    <property type="molecule type" value="Genomic_DNA"/>
</dbReference>
<feature type="domain" description="AAA+ ATPase" evidence="1">
    <location>
        <begin position="30"/>
        <end position="147"/>
    </location>
</feature>
<dbReference type="SMART" id="SM00382">
    <property type="entry name" value="AAA"/>
    <property type="match status" value="1"/>
</dbReference>
<keyword evidence="3" id="KW-1185">Reference proteome</keyword>
<protein>
    <submittedName>
        <fullName evidence="2">ATPase AAA</fullName>
    </submittedName>
</protein>
<gene>
    <name evidence="2" type="ORF">GCM10011511_29880</name>
</gene>
<dbReference type="Pfam" id="PF13173">
    <property type="entry name" value="AAA_14"/>
    <property type="match status" value="1"/>
</dbReference>
<reference evidence="2" key="2">
    <citation type="submission" date="2020-09" db="EMBL/GenBank/DDBJ databases">
        <authorList>
            <person name="Sun Q."/>
            <person name="Zhou Y."/>
        </authorList>
    </citation>
    <scope>NUCLEOTIDE SEQUENCE</scope>
    <source>
        <strain evidence="2">CGMCC 1.15448</strain>
    </source>
</reference>
<evidence type="ECO:0000259" key="1">
    <source>
        <dbReference type="SMART" id="SM00382"/>
    </source>
</evidence>
<accession>A0A8J2XTM2</accession>
<dbReference type="Gene3D" id="3.40.50.300">
    <property type="entry name" value="P-loop containing nucleotide triphosphate hydrolases"/>
    <property type="match status" value="1"/>
</dbReference>
<proteinExistence type="predicted"/>
<comment type="caution">
    <text evidence="2">The sequence shown here is derived from an EMBL/GenBank/DDBJ whole genome shotgun (WGS) entry which is preliminary data.</text>
</comment>
<sequence length="397" mass="45809">MDFLFEKYYRKIDQLSLVFSRSLADDIDWSNRLIGIKGARGAGKTTLLLQHARRKLPGDGKTLYVSLDDLYFTENRLYDLADSFRKQGGLYLLLDEVHRYSNWSQELKNIYDDFGDLTIVFTGSSIIHLDRARGDLSRRAVLYELMGLSFREFLEVTTTNTFPRLTLEQLLEDHVNLARHISGKLRPLEHFRKYLQYGYYPYFLENEKAYPQKLAETISLALNSDLPAIHQVSYATIEKIRLLLHIIAESVPFKPNITKLSEHTGVNRHTLNTFLKYLEDMRIIRGLYASGQGMTLMQKPEKIYLHHPNLSYALTSATRTDTGSLRESFFINQASTVSPVAYAEEGDFTLGKYTFEVGGKSKQRHQIKHLDNALVAADEIEIGHQNKIPLWLFGFFY</sequence>
<evidence type="ECO:0000313" key="2">
    <source>
        <dbReference type="EMBL" id="GGB04619.1"/>
    </source>
</evidence>
<reference evidence="2" key="1">
    <citation type="journal article" date="2014" name="Int. J. Syst. Evol. Microbiol.">
        <title>Complete genome sequence of Corynebacterium casei LMG S-19264T (=DSM 44701T), isolated from a smear-ripened cheese.</title>
        <authorList>
            <consortium name="US DOE Joint Genome Institute (JGI-PGF)"/>
            <person name="Walter F."/>
            <person name="Albersmeier A."/>
            <person name="Kalinowski J."/>
            <person name="Ruckert C."/>
        </authorList>
    </citation>
    <scope>NUCLEOTIDE SEQUENCE</scope>
    <source>
        <strain evidence="2">CGMCC 1.15448</strain>
    </source>
</reference>